<dbReference type="InterPro" id="IPR001314">
    <property type="entry name" value="Peptidase_S1A"/>
</dbReference>
<dbReference type="InterPro" id="IPR009003">
    <property type="entry name" value="Peptidase_S1_PA"/>
</dbReference>
<reference evidence="3 4" key="1">
    <citation type="submission" date="2023-11" db="EMBL/GenBank/DDBJ databases">
        <authorList>
            <person name="Bao R."/>
        </authorList>
    </citation>
    <scope>NUCLEOTIDE SEQUENCE [LARGE SCALE GENOMIC DNA]</scope>
    <source>
        <strain evidence="3 4">PJ23</strain>
    </source>
</reference>
<accession>A0ABU4RQ44</accession>
<dbReference type="PRINTS" id="PR00722">
    <property type="entry name" value="CHYMOTRYPSIN"/>
</dbReference>
<name>A0ABU4RQ44_9HYPH</name>
<dbReference type="EMBL" id="JAXAFJ010000006">
    <property type="protein sequence ID" value="MDX6806726.1"/>
    <property type="molecule type" value="Genomic_DNA"/>
</dbReference>
<comment type="caution">
    <text evidence="3">The sequence shown here is derived from an EMBL/GenBank/DDBJ whole genome shotgun (WGS) entry which is preliminary data.</text>
</comment>
<keyword evidence="4" id="KW-1185">Reference proteome</keyword>
<organism evidence="3 4">
    <name type="scientific">Terrihabitans rhizophilus</name>
    <dbReference type="NCBI Taxonomy" id="3092662"/>
    <lineage>
        <taxon>Bacteria</taxon>
        <taxon>Pseudomonadati</taxon>
        <taxon>Pseudomonadota</taxon>
        <taxon>Alphaproteobacteria</taxon>
        <taxon>Hyphomicrobiales</taxon>
        <taxon>Terrihabitans</taxon>
    </lineage>
</organism>
<evidence type="ECO:0000256" key="1">
    <source>
        <dbReference type="SAM" id="SignalP"/>
    </source>
</evidence>
<gene>
    <name evidence="3" type="ORF">SCD90_11685</name>
</gene>
<dbReference type="InterPro" id="IPR018114">
    <property type="entry name" value="TRYPSIN_HIS"/>
</dbReference>
<dbReference type="Proteomes" id="UP001274321">
    <property type="component" value="Unassembled WGS sequence"/>
</dbReference>
<evidence type="ECO:0000313" key="4">
    <source>
        <dbReference type="Proteomes" id="UP001274321"/>
    </source>
</evidence>
<dbReference type="SMART" id="SM00020">
    <property type="entry name" value="Tryp_SPc"/>
    <property type="match status" value="1"/>
</dbReference>
<dbReference type="Pfam" id="PF00089">
    <property type="entry name" value="Trypsin"/>
    <property type="match status" value="1"/>
</dbReference>
<protein>
    <submittedName>
        <fullName evidence="3">S1 family peptidase</fullName>
    </submittedName>
</protein>
<dbReference type="PROSITE" id="PS50240">
    <property type="entry name" value="TRYPSIN_DOM"/>
    <property type="match status" value="1"/>
</dbReference>
<feature type="chain" id="PRO_5045136159" evidence="1">
    <location>
        <begin position="20"/>
        <end position="252"/>
    </location>
</feature>
<proteinExistence type="predicted"/>
<dbReference type="SUPFAM" id="SSF50494">
    <property type="entry name" value="Trypsin-like serine proteases"/>
    <property type="match status" value="1"/>
</dbReference>
<dbReference type="RefSeq" id="WP_319844848.1">
    <property type="nucleotide sequence ID" value="NZ_JAXAFJ010000006.1"/>
</dbReference>
<keyword evidence="1" id="KW-0732">Signal</keyword>
<feature type="domain" description="Peptidase S1" evidence="2">
    <location>
        <begin position="20"/>
        <end position="227"/>
    </location>
</feature>
<dbReference type="PROSITE" id="PS00134">
    <property type="entry name" value="TRYPSIN_HIS"/>
    <property type="match status" value="1"/>
</dbReference>
<evidence type="ECO:0000259" key="2">
    <source>
        <dbReference type="PROSITE" id="PS50240"/>
    </source>
</evidence>
<dbReference type="InterPro" id="IPR043504">
    <property type="entry name" value="Peptidase_S1_PA_chymotrypsin"/>
</dbReference>
<dbReference type="InterPro" id="IPR001254">
    <property type="entry name" value="Trypsin_dom"/>
</dbReference>
<sequence length="252" mass="25414">MRTPLLAALILLATAPAQAMDGGTPASTSDAAASSTVAIQAVRPMPDGKAQVSECTGALIAPDLVLTAAHCLDAADSPEHVAAFFFNGSKAVPEIVRVAAIARHPAHRRGWAEKAGDIETRQAEISADLAVLRLAVPSGRRPIASDTSALPAAMLGAGIAGPGGRSGTLKRAAIENVRPTTSGPRLAFATPVKARVCRGDSGGPLLTASGGLWGVSGAALRGKDGCAARLVAVPFDPASPPVAAMMQMARRP</sequence>
<feature type="signal peptide" evidence="1">
    <location>
        <begin position="1"/>
        <end position="19"/>
    </location>
</feature>
<evidence type="ECO:0000313" key="3">
    <source>
        <dbReference type="EMBL" id="MDX6806726.1"/>
    </source>
</evidence>
<dbReference type="Gene3D" id="2.40.10.10">
    <property type="entry name" value="Trypsin-like serine proteases"/>
    <property type="match status" value="1"/>
</dbReference>